<comment type="subcellular location">
    <subcellularLocation>
        <location evidence="1 7">Preautophagosomal structure membrane</location>
        <topology evidence="1 7">Peripheral membrane protein</topology>
    </subcellularLocation>
</comment>
<evidence type="ECO:0000256" key="3">
    <source>
        <dbReference type="ARBA" id="ARBA00011554"/>
    </source>
</evidence>
<keyword evidence="12" id="KW-1185">Reference proteome</keyword>
<dbReference type="Proteomes" id="UP000000707">
    <property type="component" value="Unassembled WGS sequence"/>
</dbReference>
<comment type="subunit">
    <text evidence="3 7">Conjugated with ATG12.</text>
</comment>
<dbReference type="GeneID" id="18250804"/>
<dbReference type="eggNOG" id="KOG2976">
    <property type="taxonomic scope" value="Eukaryota"/>
</dbReference>
<accession>G3B7B2</accession>
<evidence type="ECO:0000256" key="2">
    <source>
        <dbReference type="ARBA" id="ARBA00006910"/>
    </source>
</evidence>
<protein>
    <recommendedName>
        <fullName evidence="7">Autophagy protein 5</fullName>
    </recommendedName>
</protein>
<dbReference type="GO" id="GO:0034274">
    <property type="term" value="C:Atg12-Atg5-Atg16 complex"/>
    <property type="evidence" value="ECO:0007669"/>
    <property type="project" value="TreeGrafter"/>
</dbReference>
<evidence type="ECO:0000259" key="9">
    <source>
        <dbReference type="Pfam" id="PF20637"/>
    </source>
</evidence>
<evidence type="ECO:0000256" key="4">
    <source>
        <dbReference type="ARBA" id="ARBA00022499"/>
    </source>
</evidence>
<dbReference type="GO" id="GO:0034727">
    <property type="term" value="P:piecemeal microautophagy of the nucleus"/>
    <property type="evidence" value="ECO:0007669"/>
    <property type="project" value="TreeGrafter"/>
</dbReference>
<dbReference type="Gene3D" id="1.10.246.190">
    <property type="entry name" value="Autophagy protein Apg5, helix rich domain"/>
    <property type="match status" value="1"/>
</dbReference>
<evidence type="ECO:0000313" key="11">
    <source>
        <dbReference type="EMBL" id="EGV61613.1"/>
    </source>
</evidence>
<feature type="domain" description="Autophagy protein ATG5 UblB" evidence="8">
    <location>
        <begin position="189"/>
        <end position="255"/>
    </location>
</feature>
<dbReference type="OrthoDB" id="417697at2759"/>
<dbReference type="Gene3D" id="3.10.20.620">
    <property type="match status" value="1"/>
</dbReference>
<dbReference type="InterPro" id="IPR048939">
    <property type="entry name" value="ATG5_UblA"/>
</dbReference>
<dbReference type="STRING" id="590646.G3B7B2"/>
<keyword evidence="7" id="KW-0472">Membrane</keyword>
<keyword evidence="7" id="KW-0813">Transport</keyword>
<evidence type="ECO:0000256" key="7">
    <source>
        <dbReference type="RuleBase" id="RU361202"/>
    </source>
</evidence>
<evidence type="ECO:0000256" key="6">
    <source>
        <dbReference type="ARBA" id="ARBA00023006"/>
    </source>
</evidence>
<gene>
    <name evidence="11" type="ORF">CANTEDRAFT_98806</name>
</gene>
<dbReference type="InterPro" id="IPR048940">
    <property type="entry name" value="ATG5_HBR"/>
</dbReference>
<dbReference type="GO" id="GO:0019776">
    <property type="term" value="F:Atg8-family ligase activity"/>
    <property type="evidence" value="ECO:0007669"/>
    <property type="project" value="TreeGrafter"/>
</dbReference>
<dbReference type="Gene3D" id="3.10.20.90">
    <property type="entry name" value="Phosphatidylinositol 3-kinase Catalytic Subunit, Chain A, domain 1"/>
    <property type="match status" value="1"/>
</dbReference>
<keyword evidence="4 7" id="KW-1017">Isopeptide bond</keyword>
<reference evidence="11 12" key="1">
    <citation type="journal article" date="2011" name="Proc. Natl. Acad. Sci. U.S.A.">
        <title>Comparative genomics of xylose-fermenting fungi for enhanced biofuel production.</title>
        <authorList>
            <person name="Wohlbach D.J."/>
            <person name="Kuo A."/>
            <person name="Sato T.K."/>
            <person name="Potts K.M."/>
            <person name="Salamov A.A."/>
            <person name="LaButti K.M."/>
            <person name="Sun H."/>
            <person name="Clum A."/>
            <person name="Pangilinan J.L."/>
            <person name="Lindquist E.A."/>
            <person name="Lucas S."/>
            <person name="Lapidus A."/>
            <person name="Jin M."/>
            <person name="Gunawan C."/>
            <person name="Balan V."/>
            <person name="Dale B.E."/>
            <person name="Jeffries T.W."/>
            <person name="Zinkel R."/>
            <person name="Barry K.W."/>
            <person name="Grigoriev I.V."/>
            <person name="Gasch A.P."/>
        </authorList>
    </citation>
    <scope>NUCLEOTIDE SEQUENCE [LARGE SCALE GENOMIC DNA]</scope>
    <source>
        <strain evidence="12">ATCC 10573 / BCRC 21748 / CBS 615 / JCM 9827 / NBRC 10315 / NRRL Y-1498 / VKM Y-70</strain>
    </source>
</reference>
<dbReference type="PANTHER" id="PTHR13040">
    <property type="entry name" value="AUTOPHAGY PROTEIN 5"/>
    <property type="match status" value="1"/>
</dbReference>
<comment type="similarity">
    <text evidence="2 7">Belongs to the ATG5 family.</text>
</comment>
<dbReference type="Pfam" id="PF20638">
    <property type="entry name" value="ATG5_UblA"/>
    <property type="match status" value="1"/>
</dbReference>
<dbReference type="AlphaFoldDB" id="G3B7B2"/>
<organism evidence="12">
    <name type="scientific">Candida tenuis (strain ATCC 10573 / BCRC 21748 / CBS 615 / JCM 9827 / NBRC 10315 / NRRL Y-1498 / VKM Y-70)</name>
    <name type="common">Yeast</name>
    <name type="synonym">Yamadazyma tenuis</name>
    <dbReference type="NCBI Taxonomy" id="590646"/>
    <lineage>
        <taxon>Eukaryota</taxon>
        <taxon>Fungi</taxon>
        <taxon>Dikarya</taxon>
        <taxon>Ascomycota</taxon>
        <taxon>Saccharomycotina</taxon>
        <taxon>Pichiomycetes</taxon>
        <taxon>Debaryomycetaceae</taxon>
        <taxon>Yamadazyma</taxon>
    </lineage>
</organism>
<evidence type="ECO:0000256" key="5">
    <source>
        <dbReference type="ARBA" id="ARBA00022843"/>
    </source>
</evidence>
<dbReference type="InterPro" id="IPR048318">
    <property type="entry name" value="ATG5_UblB"/>
</dbReference>
<dbReference type="InterPro" id="IPR042526">
    <property type="entry name" value="Atg5_HR"/>
</dbReference>
<dbReference type="HOGENOM" id="CLU_051894_1_0_1"/>
<dbReference type="GO" id="GO:0044233">
    <property type="term" value="C:mitochondria-associated endoplasmic reticulum membrane contact site"/>
    <property type="evidence" value="ECO:0007669"/>
    <property type="project" value="TreeGrafter"/>
</dbReference>
<feature type="domain" description="Autophagy protein ATG5 UblA" evidence="10">
    <location>
        <begin position="11"/>
        <end position="105"/>
    </location>
</feature>
<sequence>MTEVLKIRHKLWNGSINVRIEFDDGSPEPKEYLLTVPRVSYLPIHFKDMVLYFRNFGPVQEPIWLEYNGIPLKWNLPVGVLYDYYHLPKILDRRHQLPILELTVRSGSKWPGDLIPFDYKGEIDYEKTMCDNFFNQLKQSSFVANGNSKLVMNLSKDNSTRLWQSIVSHDLNEYENLNKKILPKRVSKFPIKIYLPGTPIIQLPIALNDEFGHILDQFPGFDAYIHGIQVNNIRSLEIAELWRVFRHSDNFLYIVMV</sequence>
<dbReference type="KEGG" id="cten:18250804"/>
<name>G3B7B2_CANTC</name>
<evidence type="ECO:0000313" key="12">
    <source>
        <dbReference type="Proteomes" id="UP000000707"/>
    </source>
</evidence>
<dbReference type="Pfam" id="PF20637">
    <property type="entry name" value="ATG5_HBR"/>
    <property type="match status" value="1"/>
</dbReference>
<dbReference type="InterPro" id="IPR042527">
    <property type="entry name" value="Atg5_UblA_dom_sf"/>
</dbReference>
<dbReference type="PANTHER" id="PTHR13040:SF2">
    <property type="entry name" value="AUTOPHAGY PROTEIN 5"/>
    <property type="match status" value="1"/>
</dbReference>
<feature type="domain" description="Autophagy protein ATG5 alpha-helical bundle region" evidence="9">
    <location>
        <begin position="126"/>
        <end position="183"/>
    </location>
</feature>
<dbReference type="GO" id="GO:0006995">
    <property type="term" value="P:cellular response to nitrogen starvation"/>
    <property type="evidence" value="ECO:0007669"/>
    <property type="project" value="TreeGrafter"/>
</dbReference>
<evidence type="ECO:0000259" key="8">
    <source>
        <dbReference type="Pfam" id="PF04106"/>
    </source>
</evidence>
<comment type="function">
    <text evidence="7">Involved in cytoplasm to vacuole transport (Cvt) and autophagic vesicle formation.</text>
</comment>
<dbReference type="EMBL" id="GL996527">
    <property type="protein sequence ID" value="EGV61613.1"/>
    <property type="molecule type" value="Genomic_DNA"/>
</dbReference>
<dbReference type="Pfam" id="PF04106">
    <property type="entry name" value="ATG5_UblB"/>
    <property type="match status" value="1"/>
</dbReference>
<dbReference type="GO" id="GO:0005776">
    <property type="term" value="C:autophagosome"/>
    <property type="evidence" value="ECO:0007669"/>
    <property type="project" value="TreeGrafter"/>
</dbReference>
<keyword evidence="5 7" id="KW-0832">Ubl conjugation</keyword>
<proteinExistence type="inferred from homology"/>
<keyword evidence="6 7" id="KW-0072">Autophagy</keyword>
<dbReference type="GO" id="GO:0061908">
    <property type="term" value="C:phagophore"/>
    <property type="evidence" value="ECO:0007669"/>
    <property type="project" value="TreeGrafter"/>
</dbReference>
<evidence type="ECO:0000256" key="1">
    <source>
        <dbReference type="ARBA" id="ARBA00004623"/>
    </source>
</evidence>
<evidence type="ECO:0000259" key="10">
    <source>
        <dbReference type="Pfam" id="PF20638"/>
    </source>
</evidence>
<dbReference type="GO" id="GO:0000422">
    <property type="term" value="P:autophagy of mitochondrion"/>
    <property type="evidence" value="ECO:0007669"/>
    <property type="project" value="TreeGrafter"/>
</dbReference>
<dbReference type="InterPro" id="IPR007239">
    <property type="entry name" value="Atg5"/>
</dbReference>
<dbReference type="GO" id="GO:0034045">
    <property type="term" value="C:phagophore assembly site membrane"/>
    <property type="evidence" value="ECO:0007669"/>
    <property type="project" value="UniProtKB-SubCell"/>
</dbReference>